<dbReference type="EMBL" id="JACHNH010000001">
    <property type="protein sequence ID" value="MBB4761583.1"/>
    <property type="molecule type" value="Genomic_DNA"/>
</dbReference>
<keyword evidence="2" id="KW-1185">Reference proteome</keyword>
<evidence type="ECO:0000313" key="2">
    <source>
        <dbReference type="Proteomes" id="UP000578112"/>
    </source>
</evidence>
<evidence type="ECO:0000313" key="1">
    <source>
        <dbReference type="EMBL" id="MBB4761583.1"/>
    </source>
</evidence>
<accession>A0A7W7HVQ8</accession>
<dbReference type="AlphaFoldDB" id="A0A7W7HVQ8"/>
<dbReference type="RefSeq" id="WP_184992071.1">
    <property type="nucleotide sequence ID" value="NZ_BOMK01000001.1"/>
</dbReference>
<reference evidence="1 2" key="1">
    <citation type="submission" date="2020-08" db="EMBL/GenBank/DDBJ databases">
        <title>Sequencing the genomes of 1000 actinobacteria strains.</title>
        <authorList>
            <person name="Klenk H.-P."/>
        </authorList>
    </citation>
    <scope>NUCLEOTIDE SEQUENCE [LARGE SCALE GENOMIC DNA]</scope>
    <source>
        <strain evidence="1 2">DSM 43149</strain>
    </source>
</reference>
<organism evidence="1 2">
    <name type="scientific">Actinoplanes digitatis</name>
    <dbReference type="NCBI Taxonomy" id="1868"/>
    <lineage>
        <taxon>Bacteria</taxon>
        <taxon>Bacillati</taxon>
        <taxon>Actinomycetota</taxon>
        <taxon>Actinomycetes</taxon>
        <taxon>Micromonosporales</taxon>
        <taxon>Micromonosporaceae</taxon>
        <taxon>Actinoplanes</taxon>
    </lineage>
</organism>
<name>A0A7W7HVQ8_9ACTN</name>
<proteinExistence type="predicted"/>
<comment type="caution">
    <text evidence="1">The sequence shown here is derived from an EMBL/GenBank/DDBJ whole genome shotgun (WGS) entry which is preliminary data.</text>
</comment>
<sequence>MDEIKDSLSCHGLVDVTRPALAELLTESPDATLTEVVRRMVERELGPSGLPKVSPFSSAF</sequence>
<gene>
    <name evidence="1" type="ORF">BJ971_002139</name>
</gene>
<protein>
    <submittedName>
        <fullName evidence="1">FXSXX-COOH protein</fullName>
    </submittedName>
</protein>
<dbReference type="Proteomes" id="UP000578112">
    <property type="component" value="Unassembled WGS sequence"/>
</dbReference>